<evidence type="ECO:0000256" key="1">
    <source>
        <dbReference type="SAM" id="Phobius"/>
    </source>
</evidence>
<dbReference type="Pfam" id="PF08378">
    <property type="entry name" value="NERD"/>
    <property type="match status" value="1"/>
</dbReference>
<dbReference type="SUPFAM" id="SSF57783">
    <property type="entry name" value="Zinc beta-ribbon"/>
    <property type="match status" value="1"/>
</dbReference>
<dbReference type="GO" id="GO:0003916">
    <property type="term" value="F:DNA topoisomerase activity"/>
    <property type="evidence" value="ECO:0007669"/>
    <property type="project" value="InterPro"/>
</dbReference>
<keyword evidence="1" id="KW-0812">Transmembrane</keyword>
<gene>
    <name evidence="3" type="ORF">BR63_03670</name>
</gene>
<dbReference type="Proteomes" id="UP000515847">
    <property type="component" value="Chromosome"/>
</dbReference>
<dbReference type="Pfam" id="PF01396">
    <property type="entry name" value="Zn_ribbon_Top1"/>
    <property type="match status" value="1"/>
</dbReference>
<evidence type="ECO:0000313" key="3">
    <source>
        <dbReference type="EMBL" id="QNB45495.1"/>
    </source>
</evidence>
<reference evidence="3 4" key="1">
    <citation type="journal article" date="2019" name="Front. Microbiol.">
        <title>Thermoanaerosceptrum fracticalcis gen. nov. sp. nov., a Novel Fumarate-Fermenting Microorganism From a Deep Fractured Carbonate Aquifer of the US Great Basin.</title>
        <authorList>
            <person name="Hamilton-Brehm S.D."/>
            <person name="Stewart L.E."/>
            <person name="Zavarin M."/>
            <person name="Caldwell M."/>
            <person name="Lawson P.A."/>
            <person name="Onstott T.C."/>
            <person name="Grzymski J."/>
            <person name="Neveux I."/>
            <person name="Lollar B.S."/>
            <person name="Russell C.E."/>
            <person name="Moser D.P."/>
        </authorList>
    </citation>
    <scope>NUCLEOTIDE SEQUENCE [LARGE SCALE GENOMIC DNA]</scope>
    <source>
        <strain evidence="3 4">DRI-13</strain>
    </source>
</reference>
<proteinExistence type="predicted"/>
<dbReference type="KEGG" id="tfr:BR63_03670"/>
<dbReference type="AlphaFoldDB" id="A0A7G6E091"/>
<dbReference type="EMBL" id="CP045798">
    <property type="protein sequence ID" value="QNB45495.1"/>
    <property type="molecule type" value="Genomic_DNA"/>
</dbReference>
<organism evidence="3 4">
    <name type="scientific">Thermanaerosceptrum fracticalcis</name>
    <dbReference type="NCBI Taxonomy" id="1712410"/>
    <lineage>
        <taxon>Bacteria</taxon>
        <taxon>Bacillati</taxon>
        <taxon>Bacillota</taxon>
        <taxon>Clostridia</taxon>
        <taxon>Eubacteriales</taxon>
        <taxon>Peptococcaceae</taxon>
        <taxon>Thermanaerosceptrum</taxon>
    </lineage>
</organism>
<dbReference type="InterPro" id="IPR013498">
    <property type="entry name" value="Topo_IA_Znf"/>
</dbReference>
<evidence type="ECO:0000313" key="4">
    <source>
        <dbReference type="Proteomes" id="UP000515847"/>
    </source>
</evidence>
<protein>
    <submittedName>
        <fullName evidence="3">NERD domain-containing protein</fullName>
    </submittedName>
</protein>
<dbReference type="REBASE" id="441897">
    <property type="entry name" value="TfrDRI13MrrP"/>
</dbReference>
<sequence>MESILKMITTFWYLWLLVLLVGLYSIFKPRIKGYMGEKAISAILAMLDSNKYKVINDVVLCVEGKTSQIDHVVVSNYGIFVIETKNYKGLIYGDDYSDYWTQVIFKRKEKLYNPVRQNYGHVQALKQHLVEYPDIPYIPIVVFSINADLKVKTNSEVVYSVNLLKTIKKYETILISDYDKDLIYSKIMELNNNTKEVRKQHVQAIHKRKEEKEIKIDENVCPKCGSKLVVKKGKYGEFKGCSSYPKCRFTV</sequence>
<dbReference type="GO" id="GO:0006265">
    <property type="term" value="P:DNA topological change"/>
    <property type="evidence" value="ECO:0007669"/>
    <property type="project" value="InterPro"/>
</dbReference>
<accession>A0A7G6E091</accession>
<keyword evidence="4" id="KW-1185">Reference proteome</keyword>
<dbReference type="InterPro" id="IPR011528">
    <property type="entry name" value="NERD"/>
</dbReference>
<keyword evidence="1" id="KW-1133">Transmembrane helix</keyword>
<dbReference type="GO" id="GO:0003677">
    <property type="term" value="F:DNA binding"/>
    <property type="evidence" value="ECO:0007669"/>
    <property type="project" value="InterPro"/>
</dbReference>
<dbReference type="Gene3D" id="3.30.65.10">
    <property type="entry name" value="Bacterial Topoisomerase I, domain 1"/>
    <property type="match status" value="1"/>
</dbReference>
<keyword evidence="1" id="KW-0472">Membrane</keyword>
<name>A0A7G6E091_THEFR</name>
<feature type="transmembrane region" description="Helical" evidence="1">
    <location>
        <begin position="12"/>
        <end position="27"/>
    </location>
</feature>
<dbReference type="RefSeq" id="WP_034425913.1">
    <property type="nucleotide sequence ID" value="NZ_CP045798.1"/>
</dbReference>
<dbReference type="GO" id="GO:0005694">
    <property type="term" value="C:chromosome"/>
    <property type="evidence" value="ECO:0007669"/>
    <property type="project" value="InterPro"/>
</dbReference>
<dbReference type="PROSITE" id="PS50965">
    <property type="entry name" value="NERD"/>
    <property type="match status" value="1"/>
</dbReference>
<feature type="domain" description="NERD" evidence="2">
    <location>
        <begin position="32"/>
        <end position="148"/>
    </location>
</feature>
<dbReference type="OrthoDB" id="9813328at2"/>
<evidence type="ECO:0000259" key="2">
    <source>
        <dbReference type="PROSITE" id="PS50965"/>
    </source>
</evidence>